<comment type="caution">
    <text evidence="1">The sequence shown here is derived from an EMBL/GenBank/DDBJ whole genome shotgun (WGS) entry which is preliminary data.</text>
</comment>
<reference evidence="1" key="1">
    <citation type="submission" date="2022-04" db="EMBL/GenBank/DDBJ databases">
        <title>Genome of the entomopathogenic fungus Entomophthora muscae.</title>
        <authorList>
            <person name="Elya C."/>
            <person name="Lovett B.R."/>
            <person name="Lee E."/>
            <person name="Macias A.M."/>
            <person name="Hajek A.E."/>
            <person name="De Bivort B.L."/>
            <person name="Kasson M.T."/>
            <person name="De Fine Licht H.H."/>
            <person name="Stajich J.E."/>
        </authorList>
    </citation>
    <scope>NUCLEOTIDE SEQUENCE</scope>
    <source>
        <strain evidence="1">Berkeley</strain>
    </source>
</reference>
<name>A0ACC2TPQ8_9FUNG</name>
<organism evidence="1 2">
    <name type="scientific">Entomophthora muscae</name>
    <dbReference type="NCBI Taxonomy" id="34485"/>
    <lineage>
        <taxon>Eukaryota</taxon>
        <taxon>Fungi</taxon>
        <taxon>Fungi incertae sedis</taxon>
        <taxon>Zoopagomycota</taxon>
        <taxon>Entomophthoromycotina</taxon>
        <taxon>Entomophthoromycetes</taxon>
        <taxon>Entomophthorales</taxon>
        <taxon>Entomophthoraceae</taxon>
        <taxon>Entomophthora</taxon>
    </lineage>
</organism>
<sequence>MHKESEAILDTRYGPYVSEGDVDEGPALYHTTNRQNVLEKAIKYYTQVPIPIVTKSDTTNQHAPRAGQPIPNTGCLVLRFLLYSATII</sequence>
<protein>
    <submittedName>
        <fullName evidence="1">Uncharacterized protein</fullName>
    </submittedName>
</protein>
<evidence type="ECO:0000313" key="1">
    <source>
        <dbReference type="EMBL" id="KAJ9076486.1"/>
    </source>
</evidence>
<accession>A0ACC2TPQ8</accession>
<gene>
    <name evidence="1" type="ORF">DSO57_1025777</name>
</gene>
<evidence type="ECO:0000313" key="2">
    <source>
        <dbReference type="Proteomes" id="UP001165960"/>
    </source>
</evidence>
<proteinExistence type="predicted"/>
<dbReference type="Proteomes" id="UP001165960">
    <property type="component" value="Unassembled WGS sequence"/>
</dbReference>
<dbReference type="EMBL" id="QTSX02002276">
    <property type="protein sequence ID" value="KAJ9076486.1"/>
    <property type="molecule type" value="Genomic_DNA"/>
</dbReference>
<keyword evidence="2" id="KW-1185">Reference proteome</keyword>